<evidence type="ECO:0008006" key="3">
    <source>
        <dbReference type="Google" id="ProtNLM"/>
    </source>
</evidence>
<evidence type="ECO:0000313" key="1">
    <source>
        <dbReference type="EMBL" id="NYZ18642.1"/>
    </source>
</evidence>
<comment type="caution">
    <text evidence="1">The sequence shown here is derived from an EMBL/GenBank/DDBJ whole genome shotgun (WGS) entry which is preliminary data.</text>
</comment>
<evidence type="ECO:0000313" key="2">
    <source>
        <dbReference type="Proteomes" id="UP000584642"/>
    </source>
</evidence>
<keyword evidence="2" id="KW-1185">Reference proteome</keyword>
<dbReference type="Proteomes" id="UP000584642">
    <property type="component" value="Unassembled WGS sequence"/>
</dbReference>
<proteinExistence type="predicted"/>
<reference evidence="1 2" key="1">
    <citation type="submission" date="2020-05" db="EMBL/GenBank/DDBJ databases">
        <title>Azospirillum oleiclasticum sp. nov, a nitrogen-fixing and heavy crude oil-emulsifying bacterium isolated from the crude oil of Yumen Oilfield.</title>
        <authorList>
            <person name="Wu D."/>
            <person name="Cai M."/>
            <person name="Zhang X."/>
        </authorList>
    </citation>
    <scope>NUCLEOTIDE SEQUENCE [LARGE SCALE GENOMIC DNA]</scope>
    <source>
        <strain evidence="1 2">ROY-1-1-2</strain>
    </source>
</reference>
<name>A0ABX2T3J6_9PROT</name>
<dbReference type="RefSeq" id="WP_180280367.1">
    <property type="nucleotide sequence ID" value="NZ_JABFDB010000001.1"/>
</dbReference>
<accession>A0ABX2T3J6</accession>
<protein>
    <recommendedName>
        <fullName evidence="3">DUF1918 domain-containing protein</fullName>
    </recommendedName>
</protein>
<dbReference type="EMBL" id="JABFDB010000001">
    <property type="protein sequence ID" value="NYZ18642.1"/>
    <property type="molecule type" value="Genomic_DNA"/>
</dbReference>
<organism evidence="1 2">
    <name type="scientific">Azospirillum oleiclasticum</name>
    <dbReference type="NCBI Taxonomy" id="2735135"/>
    <lineage>
        <taxon>Bacteria</taxon>
        <taxon>Pseudomonadati</taxon>
        <taxon>Pseudomonadota</taxon>
        <taxon>Alphaproteobacteria</taxon>
        <taxon>Rhodospirillales</taxon>
        <taxon>Azospirillaceae</taxon>
        <taxon>Azospirillum</taxon>
    </lineage>
</organism>
<gene>
    <name evidence="1" type="ORF">HND93_02875</name>
</gene>
<sequence>MLRLGTPVKINGREALVVARTLAGDPRYDVRFADGTVEKYVKEQDLEPVTGRAGGDPVR</sequence>